<evidence type="ECO:0000259" key="1">
    <source>
        <dbReference type="Pfam" id="PF00296"/>
    </source>
</evidence>
<dbReference type="SUPFAM" id="SSF51679">
    <property type="entry name" value="Bacterial luciferase-like"/>
    <property type="match status" value="1"/>
</dbReference>
<accession>A0A917U8C9</accession>
<sequence>MIVDIAAADDAGRLPDIAQAAEHDGYDGVWVGETRHDVFLQCLRAVSATGRIQVGSGIAIAFARSPMTVAYQANDLQLASRGRFVLGLGTQVRAHVERRFAMPWGAPAARARDYVAAVRSVWHSWATGDKLDFRGDFYQLTLMNEFFSPGPNPHGPPPIYLAAVGDGLTRVAGEVADGLVAHAFSTSGYLREHTLPIASEGFTKAGRGRENFVLSATVTVATGTSDEEIALAVRAARKRIAFYGSTPAYRGVLAHHGWGDLAEDLAAEARQVDDPDRWETMTAMIDDEVLNAFAVCGAVDDVAKEIVTRYRGVADRVTLYAQGDAAQPHLVTIARALQRKGTS</sequence>
<comment type="caution">
    <text evidence="2">The sequence shown here is derived from an EMBL/GenBank/DDBJ whole genome shotgun (WGS) entry which is preliminary data.</text>
</comment>
<dbReference type="PANTHER" id="PTHR43244:SF2">
    <property type="entry name" value="CONSERVED HYPOTHETICAL ALANINE AND PROLINE-RICH PROTEIN"/>
    <property type="match status" value="1"/>
</dbReference>
<name>A0A917U8C9_9ACTN</name>
<gene>
    <name evidence="2" type="ORF">GCM10007977_077670</name>
</gene>
<keyword evidence="3" id="KW-1185">Reference proteome</keyword>
<dbReference type="InterPro" id="IPR011251">
    <property type="entry name" value="Luciferase-like_dom"/>
</dbReference>
<evidence type="ECO:0000313" key="2">
    <source>
        <dbReference type="EMBL" id="GGM64688.1"/>
    </source>
</evidence>
<organism evidence="2 3">
    <name type="scientific">Dactylosporangium sucinum</name>
    <dbReference type="NCBI Taxonomy" id="1424081"/>
    <lineage>
        <taxon>Bacteria</taxon>
        <taxon>Bacillati</taxon>
        <taxon>Actinomycetota</taxon>
        <taxon>Actinomycetes</taxon>
        <taxon>Micromonosporales</taxon>
        <taxon>Micromonosporaceae</taxon>
        <taxon>Dactylosporangium</taxon>
    </lineage>
</organism>
<dbReference type="CDD" id="cd01097">
    <property type="entry name" value="Tetrahydromethanopterin_reductase"/>
    <property type="match status" value="1"/>
</dbReference>
<dbReference type="InterPro" id="IPR036661">
    <property type="entry name" value="Luciferase-like_sf"/>
</dbReference>
<dbReference type="Proteomes" id="UP000642070">
    <property type="component" value="Unassembled WGS sequence"/>
</dbReference>
<reference evidence="2" key="2">
    <citation type="submission" date="2020-09" db="EMBL/GenBank/DDBJ databases">
        <authorList>
            <person name="Sun Q."/>
            <person name="Ohkuma M."/>
        </authorList>
    </citation>
    <scope>NUCLEOTIDE SEQUENCE</scope>
    <source>
        <strain evidence="2">JCM 19831</strain>
    </source>
</reference>
<dbReference type="Gene3D" id="3.20.20.30">
    <property type="entry name" value="Luciferase-like domain"/>
    <property type="match status" value="1"/>
</dbReference>
<dbReference type="RefSeq" id="WP_190255045.1">
    <property type="nucleotide sequence ID" value="NZ_BMPI01000050.1"/>
</dbReference>
<dbReference type="InterPro" id="IPR050564">
    <property type="entry name" value="F420-G6PD/mer"/>
</dbReference>
<dbReference type="PANTHER" id="PTHR43244">
    <property type="match status" value="1"/>
</dbReference>
<dbReference type="Pfam" id="PF00296">
    <property type="entry name" value="Bac_luciferase"/>
    <property type="match status" value="1"/>
</dbReference>
<proteinExistence type="predicted"/>
<evidence type="ECO:0000313" key="3">
    <source>
        <dbReference type="Proteomes" id="UP000642070"/>
    </source>
</evidence>
<dbReference type="GO" id="GO:0016705">
    <property type="term" value="F:oxidoreductase activity, acting on paired donors, with incorporation or reduction of molecular oxygen"/>
    <property type="evidence" value="ECO:0007669"/>
    <property type="project" value="InterPro"/>
</dbReference>
<feature type="domain" description="Luciferase-like" evidence="1">
    <location>
        <begin position="9"/>
        <end position="314"/>
    </location>
</feature>
<protein>
    <submittedName>
        <fullName evidence="2">LLM class F420-dependent oxidoreductase</fullName>
    </submittedName>
</protein>
<dbReference type="NCBIfam" id="TIGR03617">
    <property type="entry name" value="F420_MSMEG_2256"/>
    <property type="match status" value="1"/>
</dbReference>
<reference evidence="2" key="1">
    <citation type="journal article" date="2014" name="Int. J. Syst. Evol. Microbiol.">
        <title>Complete genome sequence of Corynebacterium casei LMG S-19264T (=DSM 44701T), isolated from a smear-ripened cheese.</title>
        <authorList>
            <consortium name="US DOE Joint Genome Institute (JGI-PGF)"/>
            <person name="Walter F."/>
            <person name="Albersmeier A."/>
            <person name="Kalinowski J."/>
            <person name="Ruckert C."/>
        </authorList>
    </citation>
    <scope>NUCLEOTIDE SEQUENCE</scope>
    <source>
        <strain evidence="2">JCM 19831</strain>
    </source>
</reference>
<dbReference type="InterPro" id="IPR019919">
    <property type="entry name" value="Lucif-like_OxRdtase_MSMEG_2256"/>
</dbReference>
<dbReference type="AlphaFoldDB" id="A0A917U8C9"/>
<dbReference type="EMBL" id="BMPI01000050">
    <property type="protein sequence ID" value="GGM64688.1"/>
    <property type="molecule type" value="Genomic_DNA"/>
</dbReference>